<dbReference type="AlphaFoldDB" id="A0A919N556"/>
<sequence length="543" mass="58039">MSGITLQLLADTNASSFTQASDAWGRMAAQLDASRDQLITATHYLPAVWPTGDAAQDKVAALQTELGDTHEPCLKISRALRTHADTILSLQSMLADIQRECAAEGLAVDLATGTVSSKDQLADTAQAARVAGLVSSYNRELGELLTRANSLNSETVEALGQLPPAPGSGKTGPKLTADDLAAMKGKTPAQVHDWWQSLTRGQQDQAIHDFPRVVGWMDGVPSLDRDKANRIGLAQEKQYLQDRLGTTLTWTERAVVDSQLEHLVGIEQALGRLGERGLLLGFDETAYNDDGKVIIAMGNPDTARNTGVWVPGLSTTLGSTAGNVDRIVDMNIAADKLTRYQTDDVSTVYWLGYDAPDVDNLSVLGNARSVAGRDPYLNFMQSLRITHESDVGHLVAMGHSYGSTVVGEAAKTGSLPVDDIVVAGSPGMHVDSASQLMNDPRHVWAGASDSDPVARAGAWLDSNNEVMDSSPLIEFAENKADATHGLAPSDSTFGGNVWKADTPGHTHYWDNGSESLNNQARVLAGAYNKVTFADSGQVPEDWR</sequence>
<organism evidence="2 3">
    <name type="scientific">Actinoplanes siamensis</name>
    <dbReference type="NCBI Taxonomy" id="1223317"/>
    <lineage>
        <taxon>Bacteria</taxon>
        <taxon>Bacillati</taxon>
        <taxon>Actinomycetota</taxon>
        <taxon>Actinomycetes</taxon>
        <taxon>Micromonosporales</taxon>
        <taxon>Micromonosporaceae</taxon>
        <taxon>Actinoplanes</taxon>
    </lineage>
</organism>
<dbReference type="SUPFAM" id="SSF53474">
    <property type="entry name" value="alpha/beta-Hydrolases"/>
    <property type="match status" value="1"/>
</dbReference>
<protein>
    <recommendedName>
        <fullName evidence="1">DUF1023 domain-containing protein</fullName>
    </recommendedName>
</protein>
<evidence type="ECO:0000313" key="3">
    <source>
        <dbReference type="Proteomes" id="UP000629619"/>
    </source>
</evidence>
<dbReference type="EMBL" id="BOMW01000020">
    <property type="protein sequence ID" value="GIF04633.1"/>
    <property type="molecule type" value="Genomic_DNA"/>
</dbReference>
<gene>
    <name evidence="2" type="ORF">Asi03nite_21710</name>
</gene>
<evidence type="ECO:0000313" key="2">
    <source>
        <dbReference type="EMBL" id="GIF04633.1"/>
    </source>
</evidence>
<accession>A0A919N556</accession>
<dbReference type="Proteomes" id="UP000629619">
    <property type="component" value="Unassembled WGS sequence"/>
</dbReference>
<dbReference type="Pfam" id="PF06259">
    <property type="entry name" value="Abhydrolase_8"/>
    <property type="match status" value="1"/>
</dbReference>
<dbReference type="InterPro" id="IPR029058">
    <property type="entry name" value="AB_hydrolase_fold"/>
</dbReference>
<name>A0A919N556_9ACTN</name>
<comment type="caution">
    <text evidence="2">The sequence shown here is derived from an EMBL/GenBank/DDBJ whole genome shotgun (WGS) entry which is preliminary data.</text>
</comment>
<proteinExistence type="predicted"/>
<feature type="domain" description="DUF1023" evidence="1">
    <location>
        <begin position="289"/>
        <end position="456"/>
    </location>
</feature>
<dbReference type="InterPro" id="IPR010427">
    <property type="entry name" value="DUF1023"/>
</dbReference>
<reference evidence="2" key="1">
    <citation type="submission" date="2021-01" db="EMBL/GenBank/DDBJ databases">
        <title>Whole genome shotgun sequence of Actinoplanes siamensis NBRC 109076.</title>
        <authorList>
            <person name="Komaki H."/>
            <person name="Tamura T."/>
        </authorList>
    </citation>
    <scope>NUCLEOTIDE SEQUENCE</scope>
    <source>
        <strain evidence="2">NBRC 109076</strain>
    </source>
</reference>
<evidence type="ECO:0000259" key="1">
    <source>
        <dbReference type="Pfam" id="PF06259"/>
    </source>
</evidence>
<keyword evidence="3" id="KW-1185">Reference proteome</keyword>
<dbReference type="RefSeq" id="WP_239102592.1">
    <property type="nucleotide sequence ID" value="NZ_BOMW01000020.1"/>
</dbReference>